<dbReference type="EMBL" id="FRCP01000006">
    <property type="protein sequence ID" value="SHM09764.1"/>
    <property type="molecule type" value="Genomic_DNA"/>
</dbReference>
<gene>
    <name evidence="3" type="ORF">SAMN02746066_00753</name>
</gene>
<dbReference type="PROSITE" id="PS51257">
    <property type="entry name" value="PROKAR_LIPOPROTEIN"/>
    <property type="match status" value="1"/>
</dbReference>
<protein>
    <submittedName>
        <fullName evidence="3">Uncharacterized protein</fullName>
    </submittedName>
</protein>
<evidence type="ECO:0000313" key="3">
    <source>
        <dbReference type="EMBL" id="SHM09764.1"/>
    </source>
</evidence>
<dbReference type="AlphaFoldDB" id="A0A1M7G084"/>
<dbReference type="OrthoDB" id="2026742at2"/>
<reference evidence="3 4" key="1">
    <citation type="submission" date="2016-11" db="EMBL/GenBank/DDBJ databases">
        <authorList>
            <person name="Jaros S."/>
            <person name="Januszkiewicz K."/>
            <person name="Wedrychowicz H."/>
        </authorList>
    </citation>
    <scope>NUCLEOTIDE SEQUENCE [LARGE SCALE GENOMIC DNA]</scope>
    <source>
        <strain evidence="3 4">DSM 15930</strain>
    </source>
</reference>
<keyword evidence="2" id="KW-0732">Signal</keyword>
<proteinExistence type="predicted"/>
<organism evidence="3 4">
    <name type="scientific">Anaerosporobacter mobilis DSM 15930</name>
    <dbReference type="NCBI Taxonomy" id="1120996"/>
    <lineage>
        <taxon>Bacteria</taxon>
        <taxon>Bacillati</taxon>
        <taxon>Bacillota</taxon>
        <taxon>Clostridia</taxon>
        <taxon>Lachnospirales</taxon>
        <taxon>Lachnospiraceae</taxon>
        <taxon>Anaerosporobacter</taxon>
    </lineage>
</organism>
<sequence>MKKKIALVLSLALVLTMATACGKKNTNTNGGETKQEETTQEGTTQEETTQEETTQAGAKTGLAVITSIGSSADATADAEGLAQVDSTIVAVLVGEDGKILDCAIDAAQTKINFSTEGKITTDLATEFKSKQELGTDYGMAKASSIGKEWSEQANAFADYVVGKTVEEVKGIALTEGVPSDADLTSSVTLHVSDFINGVEKAVNNAKALGANADDKLGLGVATNIAKSTDAGEEDGVAQAYTNYSVVTTDKDGKITSSIIDASQSDVKFSAAGAITSDLAVAPQTKQELGADYGMAKASSIGKEWFEQADALAQYVVGKTVDEVKGIAVTEEGVPSDADLASSVTIHIGDYTSVIDKAVANAK</sequence>
<feature type="signal peptide" evidence="2">
    <location>
        <begin position="1"/>
        <end position="20"/>
    </location>
</feature>
<name>A0A1M7G084_9FIRM</name>
<feature type="chain" id="PRO_5038500390" evidence="2">
    <location>
        <begin position="21"/>
        <end position="362"/>
    </location>
</feature>
<evidence type="ECO:0000313" key="4">
    <source>
        <dbReference type="Proteomes" id="UP000184038"/>
    </source>
</evidence>
<keyword evidence="4" id="KW-1185">Reference proteome</keyword>
<feature type="compositionally biased region" description="Low complexity" evidence="1">
    <location>
        <begin position="40"/>
        <end position="57"/>
    </location>
</feature>
<dbReference type="RefSeq" id="WP_073283050.1">
    <property type="nucleotide sequence ID" value="NZ_FRCP01000006.1"/>
</dbReference>
<feature type="region of interest" description="Disordered" evidence="1">
    <location>
        <begin position="24"/>
        <end position="57"/>
    </location>
</feature>
<evidence type="ECO:0000256" key="1">
    <source>
        <dbReference type="SAM" id="MobiDB-lite"/>
    </source>
</evidence>
<dbReference type="Gene3D" id="3.90.1010.20">
    <property type="match status" value="2"/>
</dbReference>
<dbReference type="STRING" id="1120996.SAMN02746066_00753"/>
<dbReference type="Proteomes" id="UP000184038">
    <property type="component" value="Unassembled WGS sequence"/>
</dbReference>
<evidence type="ECO:0000256" key="2">
    <source>
        <dbReference type="SAM" id="SignalP"/>
    </source>
</evidence>
<accession>A0A1M7G084</accession>